<evidence type="ECO:0000313" key="2">
    <source>
        <dbReference type="EMBL" id="CAD8099150.1"/>
    </source>
</evidence>
<evidence type="ECO:0000313" key="3">
    <source>
        <dbReference type="Proteomes" id="UP000692954"/>
    </source>
</evidence>
<dbReference type="PANTHER" id="PTHR23415">
    <property type="entry name" value="CYCLIN-DEPENDENT KINASES REGULATORY SUBUNIT/60S RIBOSOME SUBUNIT BIOGENESIS PROTEIN NIP7"/>
    <property type="match status" value="1"/>
</dbReference>
<name>A0A8S1P7W5_9CILI</name>
<dbReference type="Pfam" id="PF01111">
    <property type="entry name" value="CKS"/>
    <property type="match status" value="1"/>
</dbReference>
<sequence length="93" mass="11555">MSCEQKQILISYSDQYRDDFYDYRIVYLDQKVLQEIPANKRGFLLREPEWRDLGIKLFKGWCNYDVHYPDPYILFFRKRVDPRIQERKSQQIK</sequence>
<proteinExistence type="inferred from homology"/>
<comment type="similarity">
    <text evidence="1">Belongs to the CKS family.</text>
</comment>
<comment type="function">
    <text evidence="1">Binds to the catalytic subunit of the cyclin dependent kinases and is essential for their biological function.</text>
</comment>
<comment type="caution">
    <text evidence="2">The sequence shown here is derived from an EMBL/GenBank/DDBJ whole genome shotgun (WGS) entry which is preliminary data.</text>
</comment>
<dbReference type="Proteomes" id="UP000692954">
    <property type="component" value="Unassembled WGS sequence"/>
</dbReference>
<dbReference type="InterPro" id="IPR000789">
    <property type="entry name" value="Cyclin-dep_kinase_reg-sub"/>
</dbReference>
<keyword evidence="1" id="KW-0131">Cell cycle</keyword>
<accession>A0A8S1P7W5</accession>
<dbReference type="AlphaFoldDB" id="A0A8S1P7W5"/>
<dbReference type="SMART" id="SM01084">
    <property type="entry name" value="CKS"/>
    <property type="match status" value="1"/>
</dbReference>
<dbReference type="EMBL" id="CAJJDN010000071">
    <property type="protein sequence ID" value="CAD8099150.1"/>
    <property type="molecule type" value="Genomic_DNA"/>
</dbReference>
<evidence type="ECO:0000256" key="1">
    <source>
        <dbReference type="RuleBase" id="RU311113"/>
    </source>
</evidence>
<gene>
    <name evidence="2" type="ORF">PSON_ATCC_30995.1.T0710172</name>
</gene>
<reference evidence="2" key="1">
    <citation type="submission" date="2021-01" db="EMBL/GenBank/DDBJ databases">
        <authorList>
            <consortium name="Genoscope - CEA"/>
            <person name="William W."/>
        </authorList>
    </citation>
    <scope>NUCLEOTIDE SEQUENCE</scope>
</reference>
<protein>
    <recommendedName>
        <fullName evidence="1">Cyclin-dependent kinases regulatory subunit</fullName>
    </recommendedName>
</protein>
<dbReference type="GO" id="GO:0016538">
    <property type="term" value="F:cyclin-dependent protein serine/threonine kinase regulator activity"/>
    <property type="evidence" value="ECO:0007669"/>
    <property type="project" value="InterPro"/>
</dbReference>
<dbReference type="OrthoDB" id="440676at2759"/>
<keyword evidence="1" id="KW-0132">Cell division</keyword>
<keyword evidence="3" id="KW-1185">Reference proteome</keyword>
<organism evidence="2 3">
    <name type="scientific">Paramecium sonneborni</name>
    <dbReference type="NCBI Taxonomy" id="65129"/>
    <lineage>
        <taxon>Eukaryota</taxon>
        <taxon>Sar</taxon>
        <taxon>Alveolata</taxon>
        <taxon>Ciliophora</taxon>
        <taxon>Intramacronucleata</taxon>
        <taxon>Oligohymenophorea</taxon>
        <taxon>Peniculida</taxon>
        <taxon>Parameciidae</taxon>
        <taxon>Paramecium</taxon>
    </lineage>
</organism>
<dbReference type="GO" id="GO:0051301">
    <property type="term" value="P:cell division"/>
    <property type="evidence" value="ECO:0007669"/>
    <property type="project" value="UniProtKB-UniRule"/>
</dbReference>